<comment type="caution">
    <text evidence="3">The sequence shown here is derived from an EMBL/GenBank/DDBJ whole genome shotgun (WGS) entry which is preliminary data.</text>
</comment>
<feature type="compositionally biased region" description="Polar residues" evidence="1">
    <location>
        <begin position="31"/>
        <end position="46"/>
    </location>
</feature>
<gene>
    <name evidence="3" type="ORF">HIJ39_21330</name>
</gene>
<dbReference type="AlphaFoldDB" id="A0A7Y0L991"/>
<evidence type="ECO:0000313" key="4">
    <source>
        <dbReference type="Proteomes" id="UP000533476"/>
    </source>
</evidence>
<feature type="region of interest" description="Disordered" evidence="1">
    <location>
        <begin position="27"/>
        <end position="51"/>
    </location>
</feature>
<dbReference type="Proteomes" id="UP000533476">
    <property type="component" value="Unassembled WGS sequence"/>
</dbReference>
<dbReference type="RefSeq" id="WP_169103060.1">
    <property type="nucleotide sequence ID" value="NZ_JABBVZ010000162.1"/>
</dbReference>
<organism evidence="3 4">
    <name type="scientific">Sulfobacillus harzensis</name>
    <dbReference type="NCBI Taxonomy" id="2729629"/>
    <lineage>
        <taxon>Bacteria</taxon>
        <taxon>Bacillati</taxon>
        <taxon>Bacillota</taxon>
        <taxon>Clostridia</taxon>
        <taxon>Eubacteriales</taxon>
        <taxon>Clostridiales Family XVII. Incertae Sedis</taxon>
        <taxon>Sulfobacillus</taxon>
    </lineage>
</organism>
<proteinExistence type="predicted"/>
<reference evidence="3 4" key="1">
    <citation type="submission" date="2020-04" db="EMBL/GenBank/DDBJ databases">
        <authorList>
            <person name="Zhang R."/>
            <person name="Schippers A."/>
        </authorList>
    </citation>
    <scope>NUCLEOTIDE SEQUENCE [LARGE SCALE GENOMIC DNA]</scope>
    <source>
        <strain evidence="3 4">DSM 109850</strain>
    </source>
</reference>
<accession>A0A7Y0L991</accession>
<sequence length="168" mass="18236">MATIEKLAAVGFAMMVFAAGCGTVSAAGTRPRSTAVASTRRGSTSRPPLPSCPAPISLGQTELPPNNASTATLRLLNDYVRHHPRIWSTKVFEPYQPSNVQEGLARQSPYASDLANACGPSIVGQLWWIATGEPNIPFNQFAKRSPALIINYYFDFSKTGQPHLVYRE</sequence>
<evidence type="ECO:0000256" key="1">
    <source>
        <dbReference type="SAM" id="MobiDB-lite"/>
    </source>
</evidence>
<protein>
    <submittedName>
        <fullName evidence="3">Uncharacterized protein</fullName>
    </submittedName>
</protein>
<evidence type="ECO:0000313" key="3">
    <source>
        <dbReference type="EMBL" id="NMP24855.1"/>
    </source>
</evidence>
<dbReference type="PROSITE" id="PS51257">
    <property type="entry name" value="PROKAR_LIPOPROTEIN"/>
    <property type="match status" value="1"/>
</dbReference>
<feature type="chain" id="PRO_5038775824" evidence="2">
    <location>
        <begin position="19"/>
        <end position="168"/>
    </location>
</feature>
<keyword evidence="4" id="KW-1185">Reference proteome</keyword>
<evidence type="ECO:0000256" key="2">
    <source>
        <dbReference type="SAM" id="SignalP"/>
    </source>
</evidence>
<feature type="signal peptide" evidence="2">
    <location>
        <begin position="1"/>
        <end position="18"/>
    </location>
</feature>
<dbReference type="EMBL" id="JABBVZ010000162">
    <property type="protein sequence ID" value="NMP24855.1"/>
    <property type="molecule type" value="Genomic_DNA"/>
</dbReference>
<keyword evidence="2" id="KW-0732">Signal</keyword>
<name>A0A7Y0L991_9FIRM</name>